<feature type="region of interest" description="Disordered" evidence="1">
    <location>
        <begin position="1"/>
        <end position="133"/>
    </location>
</feature>
<evidence type="ECO:0000313" key="4">
    <source>
        <dbReference type="Proteomes" id="UP001501265"/>
    </source>
</evidence>
<feature type="transmembrane region" description="Helical" evidence="2">
    <location>
        <begin position="148"/>
        <end position="174"/>
    </location>
</feature>
<keyword evidence="4" id="KW-1185">Reference proteome</keyword>
<protein>
    <recommendedName>
        <fullName evidence="5">Integral membrane protein</fullName>
    </recommendedName>
</protein>
<keyword evidence="2" id="KW-0812">Transmembrane</keyword>
<comment type="caution">
    <text evidence="3">The sequence shown here is derived from an EMBL/GenBank/DDBJ whole genome shotgun (WGS) entry which is preliminary data.</text>
</comment>
<dbReference type="RefSeq" id="WP_345621893.1">
    <property type="nucleotide sequence ID" value="NZ_BAABIG010000047.1"/>
</dbReference>
<proteinExistence type="predicted"/>
<evidence type="ECO:0000313" key="3">
    <source>
        <dbReference type="EMBL" id="GAA4809758.1"/>
    </source>
</evidence>
<feature type="region of interest" description="Disordered" evidence="1">
    <location>
        <begin position="182"/>
        <end position="223"/>
    </location>
</feature>
<dbReference type="Proteomes" id="UP001501265">
    <property type="component" value="Unassembled WGS sequence"/>
</dbReference>
<feature type="compositionally biased region" description="Low complexity" evidence="1">
    <location>
        <begin position="186"/>
        <end position="215"/>
    </location>
</feature>
<accession>A0ABP9CG41</accession>
<dbReference type="EMBL" id="BAABIG010000047">
    <property type="protein sequence ID" value="GAA4809758.1"/>
    <property type="molecule type" value="Genomic_DNA"/>
</dbReference>
<keyword evidence="2" id="KW-1133">Transmembrane helix</keyword>
<reference evidence="4" key="1">
    <citation type="journal article" date="2019" name="Int. J. Syst. Evol. Microbiol.">
        <title>The Global Catalogue of Microorganisms (GCM) 10K type strain sequencing project: providing services to taxonomists for standard genome sequencing and annotation.</title>
        <authorList>
            <consortium name="The Broad Institute Genomics Platform"/>
            <consortium name="The Broad Institute Genome Sequencing Center for Infectious Disease"/>
            <person name="Wu L."/>
            <person name="Ma J."/>
        </authorList>
    </citation>
    <scope>NUCLEOTIDE SEQUENCE [LARGE SCALE GENOMIC DNA]</scope>
    <source>
        <strain evidence="4">JCM 18081</strain>
    </source>
</reference>
<evidence type="ECO:0000256" key="2">
    <source>
        <dbReference type="SAM" id="Phobius"/>
    </source>
</evidence>
<evidence type="ECO:0000256" key="1">
    <source>
        <dbReference type="SAM" id="MobiDB-lite"/>
    </source>
</evidence>
<organism evidence="3 4">
    <name type="scientific">Streptomyces ziwulingensis</name>
    <dbReference type="NCBI Taxonomy" id="1045501"/>
    <lineage>
        <taxon>Bacteria</taxon>
        <taxon>Bacillati</taxon>
        <taxon>Actinomycetota</taxon>
        <taxon>Actinomycetes</taxon>
        <taxon>Kitasatosporales</taxon>
        <taxon>Streptomycetaceae</taxon>
        <taxon>Streptomyces</taxon>
    </lineage>
</organism>
<feature type="compositionally biased region" description="Basic and acidic residues" evidence="1">
    <location>
        <begin position="73"/>
        <end position="84"/>
    </location>
</feature>
<name>A0ABP9CG41_9ACTN</name>
<sequence length="286" mass="29472">MPDRSLRLLTLPQQSAPGGGRSAAVLLRERPSSPPDAPSGQGDGEGRGGAQQDDNPFAPPPEGTPDQPWRPRHPTDGDGSREGGRTPWGGQWSDRQPGRSASGFGERSGGSGHGAGPGPGGPAGGSGPRWDPADPVQRRARYALLSGMWTLFFALFSWPYVALLLGALALYWGISALRAKPRAADPDGPAAATGVTGATGATGATGTRAPERTGGLPQTGRPQTTAAVSGLVTASLGLLLVAATFAAQLVYSDYYTCRSDALTREASQTCDRHLPDELRGVLGTEN</sequence>
<feature type="transmembrane region" description="Helical" evidence="2">
    <location>
        <begin position="226"/>
        <end position="251"/>
    </location>
</feature>
<keyword evidence="2" id="KW-0472">Membrane</keyword>
<evidence type="ECO:0008006" key="5">
    <source>
        <dbReference type="Google" id="ProtNLM"/>
    </source>
</evidence>
<feature type="compositionally biased region" description="Gly residues" evidence="1">
    <location>
        <begin position="106"/>
        <end position="127"/>
    </location>
</feature>
<gene>
    <name evidence="3" type="ORF">GCM10023220_45720</name>
</gene>